<dbReference type="AlphaFoldDB" id="A0A1W2BQG9"/>
<feature type="chain" id="PRO_5010732665" description="Chaperone of endosialidase" evidence="2">
    <location>
        <begin position="20"/>
        <end position="309"/>
    </location>
</feature>
<evidence type="ECO:0000256" key="2">
    <source>
        <dbReference type="SAM" id="SignalP"/>
    </source>
</evidence>
<protein>
    <recommendedName>
        <fullName evidence="5">Chaperone of endosialidase</fullName>
    </recommendedName>
</protein>
<evidence type="ECO:0000256" key="1">
    <source>
        <dbReference type="SAM" id="Coils"/>
    </source>
</evidence>
<gene>
    <name evidence="3" type="ORF">SAMN04488524_2562</name>
</gene>
<dbReference type="STRING" id="151894.SAMN04488524_2562"/>
<dbReference type="Proteomes" id="UP000192756">
    <property type="component" value="Unassembled WGS sequence"/>
</dbReference>
<dbReference type="OrthoDB" id="680331at2"/>
<keyword evidence="4" id="KW-1185">Reference proteome</keyword>
<dbReference type="EMBL" id="FWXT01000001">
    <property type="protein sequence ID" value="SMC75235.1"/>
    <property type="molecule type" value="Genomic_DNA"/>
</dbReference>
<evidence type="ECO:0000313" key="3">
    <source>
        <dbReference type="EMBL" id="SMC75235.1"/>
    </source>
</evidence>
<name>A0A1W2BQG9_9SPHI</name>
<dbReference type="RefSeq" id="WP_084239097.1">
    <property type="nucleotide sequence ID" value="NZ_FWXT01000001.1"/>
</dbReference>
<sequence>MKHYLITIGLFIYSISVTAQTNSFPPNGNAGIGTEDLVANLTIGEYGGSIALRDRTTSISGTSSLGRLKFYDYYGEAANIALEHNYYFGSTPRAMLFSVNGSERLRITSNGNVGIGLADPIVPFHISRYGANVIGDLTLISRFTDPTGIKGVSLGYNQSSQAGIIYSENNTGVGSPLEFWTYNGSSFASRMVFTQGGNLGIGINSPSDKLAVNGNIRAKEIKVETANWPDYVFAKDYQLPTLQETERHIKDKGHLPGIPSAAEVSANGVDLGAMNAKLLQKIEELTLHLIRLEKENQEVKNQVKRLLEK</sequence>
<keyword evidence="1" id="KW-0175">Coiled coil</keyword>
<organism evidence="3 4">
    <name type="scientific">Pedobacter africanus</name>
    <dbReference type="NCBI Taxonomy" id="151894"/>
    <lineage>
        <taxon>Bacteria</taxon>
        <taxon>Pseudomonadati</taxon>
        <taxon>Bacteroidota</taxon>
        <taxon>Sphingobacteriia</taxon>
        <taxon>Sphingobacteriales</taxon>
        <taxon>Sphingobacteriaceae</taxon>
        <taxon>Pedobacter</taxon>
    </lineage>
</organism>
<evidence type="ECO:0008006" key="5">
    <source>
        <dbReference type="Google" id="ProtNLM"/>
    </source>
</evidence>
<feature type="coiled-coil region" evidence="1">
    <location>
        <begin position="275"/>
        <end position="309"/>
    </location>
</feature>
<feature type="signal peptide" evidence="2">
    <location>
        <begin position="1"/>
        <end position="19"/>
    </location>
</feature>
<evidence type="ECO:0000313" key="4">
    <source>
        <dbReference type="Proteomes" id="UP000192756"/>
    </source>
</evidence>
<reference evidence="4" key="1">
    <citation type="submission" date="2017-04" db="EMBL/GenBank/DDBJ databases">
        <authorList>
            <person name="Varghese N."/>
            <person name="Submissions S."/>
        </authorList>
    </citation>
    <scope>NUCLEOTIDE SEQUENCE [LARGE SCALE GENOMIC DNA]</scope>
    <source>
        <strain evidence="4">DSM 12126</strain>
    </source>
</reference>
<proteinExistence type="predicted"/>
<accession>A0A1W2BQG9</accession>
<keyword evidence="2" id="KW-0732">Signal</keyword>